<dbReference type="InterPro" id="IPR002811">
    <property type="entry name" value="Asp_DH"/>
</dbReference>
<dbReference type="Ensembl" id="ENSPMRT00000018979.1">
    <property type="protein sequence ID" value="ENSPMRP00000017831.1"/>
    <property type="gene ID" value="ENSPMRG00000011769.1"/>
</dbReference>
<dbReference type="SUPFAM" id="SSF55347">
    <property type="entry name" value="Glyceraldehyde-3-phosphate dehydrogenase-like, C-terminal domain"/>
    <property type="match status" value="1"/>
</dbReference>
<dbReference type="Pfam" id="PF01958">
    <property type="entry name" value="Asp_DH_C"/>
    <property type="match status" value="1"/>
</dbReference>
<reference evidence="5" key="2">
    <citation type="submission" date="2025-08" db="UniProtKB">
        <authorList>
            <consortium name="Ensembl"/>
        </authorList>
    </citation>
    <scope>IDENTIFICATION</scope>
</reference>
<dbReference type="GeneTree" id="ENSGT00390000004452"/>
<dbReference type="SUPFAM" id="SSF51735">
    <property type="entry name" value="NAD(P)-binding Rossmann-fold domains"/>
    <property type="match status" value="1"/>
</dbReference>
<evidence type="ECO:0000313" key="6">
    <source>
        <dbReference type="Proteomes" id="UP000472272"/>
    </source>
</evidence>
<dbReference type="Proteomes" id="UP000472272">
    <property type="component" value="Chromosome 13"/>
</dbReference>
<dbReference type="GO" id="GO:0050661">
    <property type="term" value="F:NADP binding"/>
    <property type="evidence" value="ECO:0007669"/>
    <property type="project" value="InterPro"/>
</dbReference>
<dbReference type="AlphaFoldDB" id="A0A670J0Y1"/>
<accession>A0A670J0Y1</accession>
<feature type="domain" description="Aspartate/homoserine dehydrogenase NAD-binding" evidence="4">
    <location>
        <begin position="57"/>
        <end position="163"/>
    </location>
</feature>
<dbReference type="Pfam" id="PF03447">
    <property type="entry name" value="NAD_binding_3"/>
    <property type="match status" value="1"/>
</dbReference>
<organism evidence="5 6">
    <name type="scientific">Podarcis muralis</name>
    <name type="common">Wall lizard</name>
    <name type="synonym">Lacerta muralis</name>
    <dbReference type="NCBI Taxonomy" id="64176"/>
    <lineage>
        <taxon>Eukaryota</taxon>
        <taxon>Metazoa</taxon>
        <taxon>Chordata</taxon>
        <taxon>Craniata</taxon>
        <taxon>Vertebrata</taxon>
        <taxon>Euteleostomi</taxon>
        <taxon>Lepidosauria</taxon>
        <taxon>Squamata</taxon>
        <taxon>Bifurcata</taxon>
        <taxon>Unidentata</taxon>
        <taxon>Episquamata</taxon>
        <taxon>Laterata</taxon>
        <taxon>Lacertibaenia</taxon>
        <taxon>Lacertidae</taxon>
        <taxon>Podarcis</taxon>
    </lineage>
</organism>
<protein>
    <recommendedName>
        <fullName evidence="2">Aspartate dehydrogenase domain-containing protein</fullName>
    </recommendedName>
</protein>
<evidence type="ECO:0000256" key="1">
    <source>
        <dbReference type="ARBA" id="ARBA00008331"/>
    </source>
</evidence>
<dbReference type="GO" id="GO:0033735">
    <property type="term" value="F:aspartate dehydrogenase [NAD(P)+] activity"/>
    <property type="evidence" value="ECO:0007669"/>
    <property type="project" value="InterPro"/>
</dbReference>
<dbReference type="GO" id="GO:0009435">
    <property type="term" value="P:NAD+ biosynthetic process"/>
    <property type="evidence" value="ECO:0007669"/>
    <property type="project" value="InterPro"/>
</dbReference>
<evidence type="ECO:0000259" key="4">
    <source>
        <dbReference type="Pfam" id="PF03447"/>
    </source>
</evidence>
<evidence type="ECO:0000313" key="5">
    <source>
        <dbReference type="Ensembl" id="ENSPMRP00000017831.1"/>
    </source>
</evidence>
<keyword evidence="6" id="KW-1185">Reference proteome</keyword>
<evidence type="ECO:0000259" key="3">
    <source>
        <dbReference type="Pfam" id="PF01958"/>
    </source>
</evidence>
<sequence>MPACQQPILWGIAGPRLIINILQGLIDQRAPIQISPLFCAGILQLPECQRISATDSGQYLVKQLQDDGLRHGLELAFVWNRDARKLVGTVPEELQLGKLTDFLERRADVIIEVAHPCIVQDHGESFLKAADFMVGSPTALADLDTELKLRKASREAGHTLYIPSGALWGGQDIQRLDDGGLLQALTVTMVKHPSSFRLGGHLGELAKGAQQERVVLYDGPVRRLCPLAPNNVNTMAAACMAAPSLGFDGVKGCLIADPNLPNYHVVEIEATGQGGFSVSTKRKNPAACGAVTGAATFAAFWSSLLVCQGHGGRVYLC</sequence>
<gene>
    <name evidence="5" type="primary">ASPDH</name>
</gene>
<dbReference type="Gene3D" id="3.40.50.720">
    <property type="entry name" value="NAD(P)-binding Rossmann-like Domain"/>
    <property type="match status" value="1"/>
</dbReference>
<name>A0A670J0Y1_PODMU</name>
<dbReference type="PANTHER" id="PTHR31873">
    <property type="entry name" value="L-ASPARTATE DEHYDROGENASE-RELATED"/>
    <property type="match status" value="1"/>
</dbReference>
<dbReference type="InterPro" id="IPR005106">
    <property type="entry name" value="Asp/hSer_DH_NAD-bd"/>
</dbReference>
<dbReference type="PANTHER" id="PTHR31873:SF6">
    <property type="entry name" value="ASPARTATE DEHYDROGENASE DOMAIN-CONTAINING PROTEIN"/>
    <property type="match status" value="1"/>
</dbReference>
<dbReference type="InterPro" id="IPR036291">
    <property type="entry name" value="NAD(P)-bd_dom_sf"/>
</dbReference>
<dbReference type="OMA" id="KHPTSFK"/>
<comment type="similarity">
    <text evidence="1">Belongs to the L-aspartate dehydrogenase family.</text>
</comment>
<reference evidence="5" key="3">
    <citation type="submission" date="2025-09" db="UniProtKB">
        <authorList>
            <consortium name="Ensembl"/>
        </authorList>
    </citation>
    <scope>IDENTIFICATION</scope>
</reference>
<proteinExistence type="inferred from homology"/>
<dbReference type="Gene3D" id="3.30.360.10">
    <property type="entry name" value="Dihydrodipicolinate Reductase, domain 2"/>
    <property type="match status" value="1"/>
</dbReference>
<evidence type="ECO:0000256" key="2">
    <source>
        <dbReference type="ARBA" id="ARBA00020169"/>
    </source>
</evidence>
<feature type="domain" description="Aspartate dehydrogenase" evidence="3">
    <location>
        <begin position="211"/>
        <end position="296"/>
    </location>
</feature>
<reference evidence="5 6" key="1">
    <citation type="journal article" date="2019" name="Proc. Natl. Acad. Sci. U.S.A.">
        <title>Regulatory changes in pterin and carotenoid genes underlie balanced color polymorphisms in the wall lizard.</title>
        <authorList>
            <person name="Andrade P."/>
            <person name="Pinho C."/>
            <person name="Perez I de Lanuza G."/>
            <person name="Afonso S."/>
            <person name="Brejcha J."/>
            <person name="Rubin C.J."/>
            <person name="Wallerman O."/>
            <person name="Pereira P."/>
            <person name="Sabatino S.J."/>
            <person name="Bellati A."/>
            <person name="Pellitteri-Rosa D."/>
            <person name="Bosakova Z."/>
            <person name="Bunikis I."/>
            <person name="Carretero M.A."/>
            <person name="Feiner N."/>
            <person name="Marsik P."/>
            <person name="Pauperio F."/>
            <person name="Salvi D."/>
            <person name="Soler L."/>
            <person name="While G.M."/>
            <person name="Uller T."/>
            <person name="Font E."/>
            <person name="Andersson L."/>
            <person name="Carneiro M."/>
        </authorList>
    </citation>
    <scope>NUCLEOTIDE SEQUENCE</scope>
</reference>